<dbReference type="Proteomes" id="UP000613160">
    <property type="component" value="Unassembled WGS sequence"/>
</dbReference>
<dbReference type="SUPFAM" id="SSF54427">
    <property type="entry name" value="NTF2-like"/>
    <property type="match status" value="1"/>
</dbReference>
<gene>
    <name evidence="1" type="ORF">GCM10011335_27140</name>
</gene>
<reference evidence="1" key="2">
    <citation type="submission" date="2020-09" db="EMBL/GenBank/DDBJ databases">
        <authorList>
            <person name="Sun Q."/>
            <person name="Zhou Y."/>
        </authorList>
    </citation>
    <scope>NUCLEOTIDE SEQUENCE</scope>
    <source>
        <strain evidence="1">CGMCC 1.15493</strain>
    </source>
</reference>
<evidence type="ECO:0000313" key="2">
    <source>
        <dbReference type="Proteomes" id="UP000613160"/>
    </source>
</evidence>
<dbReference type="AlphaFoldDB" id="A0A916XZB2"/>
<accession>A0A916XZB2</accession>
<reference evidence="1" key="1">
    <citation type="journal article" date="2014" name="Int. J. Syst. Evol. Microbiol.">
        <title>Complete genome sequence of Corynebacterium casei LMG S-19264T (=DSM 44701T), isolated from a smear-ripened cheese.</title>
        <authorList>
            <consortium name="US DOE Joint Genome Institute (JGI-PGF)"/>
            <person name="Walter F."/>
            <person name="Albersmeier A."/>
            <person name="Kalinowski J."/>
            <person name="Ruckert C."/>
        </authorList>
    </citation>
    <scope>NUCLEOTIDE SEQUENCE</scope>
    <source>
        <strain evidence="1">CGMCC 1.15493</strain>
    </source>
</reference>
<proteinExistence type="predicted"/>
<evidence type="ECO:0000313" key="1">
    <source>
        <dbReference type="EMBL" id="GGD22809.1"/>
    </source>
</evidence>
<name>A0A916XZB2_9HYPH</name>
<organism evidence="1 2">
    <name type="scientific">Aureimonas glaciei</name>
    <dbReference type="NCBI Taxonomy" id="1776957"/>
    <lineage>
        <taxon>Bacteria</taxon>
        <taxon>Pseudomonadati</taxon>
        <taxon>Pseudomonadota</taxon>
        <taxon>Alphaproteobacteria</taxon>
        <taxon>Hyphomicrobiales</taxon>
        <taxon>Aurantimonadaceae</taxon>
        <taxon>Aureimonas</taxon>
    </lineage>
</organism>
<dbReference type="InterPro" id="IPR032710">
    <property type="entry name" value="NTF2-like_dom_sf"/>
</dbReference>
<dbReference type="RefSeq" id="WP_188851494.1">
    <property type="nucleotide sequence ID" value="NZ_BMJJ01000006.1"/>
</dbReference>
<dbReference type="Gene3D" id="3.10.450.50">
    <property type="match status" value="1"/>
</dbReference>
<protein>
    <recommendedName>
        <fullName evidence="3">DUF4440 domain-containing protein</fullName>
    </recommendedName>
</protein>
<evidence type="ECO:0008006" key="3">
    <source>
        <dbReference type="Google" id="ProtNLM"/>
    </source>
</evidence>
<dbReference type="EMBL" id="BMJJ01000006">
    <property type="protein sequence ID" value="GGD22809.1"/>
    <property type="molecule type" value="Genomic_DNA"/>
</dbReference>
<keyword evidence="2" id="KW-1185">Reference proteome</keyword>
<sequence length="158" mass="17048">MTAADAHPGAAAPADLGALALAEVVACHAFFVDWYAGRLGEAALTDRLTAFSPDFLRIAPDGREVRFADLDGFLSARRAAKPDNFAIRIEDGHTVWQDDRAALVSYVEYQQTGALETRRRSTALFLACPTAPHGVLWRHLQETTIQPNGSAGKTPSAE</sequence>
<comment type="caution">
    <text evidence="1">The sequence shown here is derived from an EMBL/GenBank/DDBJ whole genome shotgun (WGS) entry which is preliminary data.</text>
</comment>